<feature type="compositionally biased region" description="Polar residues" evidence="1">
    <location>
        <begin position="243"/>
        <end position="252"/>
    </location>
</feature>
<evidence type="ECO:0000313" key="3">
    <source>
        <dbReference type="Proteomes" id="UP001285908"/>
    </source>
</evidence>
<dbReference type="CDD" id="cd15489">
    <property type="entry name" value="PHD_SF"/>
    <property type="match status" value="1"/>
</dbReference>
<feature type="compositionally biased region" description="Low complexity" evidence="1">
    <location>
        <begin position="254"/>
        <end position="271"/>
    </location>
</feature>
<name>A0AAJ0HZK9_9PEZI</name>
<dbReference type="GeneID" id="87876881"/>
<evidence type="ECO:0000256" key="1">
    <source>
        <dbReference type="SAM" id="MobiDB-lite"/>
    </source>
</evidence>
<dbReference type="AlphaFoldDB" id="A0AAJ0HZK9"/>
<dbReference type="RefSeq" id="XP_062688735.1">
    <property type="nucleotide sequence ID" value="XM_062839259.1"/>
</dbReference>
<feature type="region of interest" description="Disordered" evidence="1">
    <location>
        <begin position="496"/>
        <end position="534"/>
    </location>
</feature>
<feature type="compositionally biased region" description="Low complexity" evidence="1">
    <location>
        <begin position="437"/>
        <end position="450"/>
    </location>
</feature>
<sequence>MPHPLEEWLPNDAPWATLSTAVLKKQCTIRNLPTTGHSKDLVQRLSAYSQAKMKTSDTKRHHPWLTEPVNRASYEIAAYVLRFVLNCPEPYSWQRALLPSELRTIYQHSHASRALGPLTPETHNSFCIFCFRDHDATHRWMNQCEKCTRVMHHVCRQNAEWVRIPVRKGMCWICYEDIKWNIEKFCWKNRGLPAAHRITPPVPARTYSAAEAARELIQHKEPKDDVSKTSSLLSNKDSKKRQLSNTQSTNRRFPSVLSSKPPSSSTSPALKSTVNQVVPYLVDGLRQGHRKSKIITLKLSKKGAALSTSSPNNEPTPLPGNPALIWQETQKTREQQRQENERHQAALPNLSPAPDHILSAVNPGGGNMEPSEVAPAPNAAIVPAEDPTSPRACSSAAETSVCTATTATPQRDQGGATSISARDVPVGGGKSQPPQVSVTTASTTESADATGAQDTTSITTENPTSASAPVPTDHSTSGPTHAHSALDLVQECSRLAKKSTQIRKKSEREAKRMEKKHRRELEKTKRKSKKEVKRLEKKIESLEKEVLKALAGPE</sequence>
<organism evidence="2 3">
    <name type="scientific">Neurospora hispaniola</name>
    <dbReference type="NCBI Taxonomy" id="588809"/>
    <lineage>
        <taxon>Eukaryota</taxon>
        <taxon>Fungi</taxon>
        <taxon>Dikarya</taxon>
        <taxon>Ascomycota</taxon>
        <taxon>Pezizomycotina</taxon>
        <taxon>Sordariomycetes</taxon>
        <taxon>Sordariomycetidae</taxon>
        <taxon>Sordariales</taxon>
        <taxon>Sordariaceae</taxon>
        <taxon>Neurospora</taxon>
    </lineage>
</organism>
<feature type="compositionally biased region" description="Basic residues" evidence="1">
    <location>
        <begin position="513"/>
        <end position="532"/>
    </location>
</feature>
<dbReference type="EMBL" id="JAULSX010000009">
    <property type="protein sequence ID" value="KAK3485972.1"/>
    <property type="molecule type" value="Genomic_DNA"/>
</dbReference>
<dbReference type="Proteomes" id="UP001285908">
    <property type="component" value="Unassembled WGS sequence"/>
</dbReference>
<keyword evidence="3" id="KW-1185">Reference proteome</keyword>
<feature type="compositionally biased region" description="Basic and acidic residues" evidence="1">
    <location>
        <begin position="330"/>
        <end position="344"/>
    </location>
</feature>
<feature type="compositionally biased region" description="Basic and acidic residues" evidence="1">
    <location>
        <begin position="217"/>
        <end position="227"/>
    </location>
</feature>
<accession>A0AAJ0HZK9</accession>
<feature type="compositionally biased region" description="Polar residues" evidence="1">
    <location>
        <begin position="452"/>
        <end position="479"/>
    </location>
</feature>
<feature type="compositionally biased region" description="Polar residues" evidence="1">
    <location>
        <begin position="404"/>
        <end position="420"/>
    </location>
</feature>
<feature type="region of interest" description="Disordered" evidence="1">
    <location>
        <begin position="404"/>
        <end position="483"/>
    </location>
</feature>
<evidence type="ECO:0008006" key="4">
    <source>
        <dbReference type="Google" id="ProtNLM"/>
    </source>
</evidence>
<protein>
    <recommendedName>
        <fullName evidence="4">SAP domain-containing protein</fullName>
    </recommendedName>
</protein>
<feature type="region of interest" description="Disordered" evidence="1">
    <location>
        <begin position="217"/>
        <end position="271"/>
    </location>
</feature>
<evidence type="ECO:0000313" key="2">
    <source>
        <dbReference type="EMBL" id="KAK3485972.1"/>
    </source>
</evidence>
<reference evidence="2 3" key="1">
    <citation type="journal article" date="2023" name="Mol. Phylogenet. Evol.">
        <title>Genome-scale phylogeny and comparative genomics of the fungal order Sordariales.</title>
        <authorList>
            <person name="Hensen N."/>
            <person name="Bonometti L."/>
            <person name="Westerberg I."/>
            <person name="Brannstrom I.O."/>
            <person name="Guillou S."/>
            <person name="Cros-Aarteil S."/>
            <person name="Calhoun S."/>
            <person name="Haridas S."/>
            <person name="Kuo A."/>
            <person name="Mondo S."/>
            <person name="Pangilinan J."/>
            <person name="Riley R."/>
            <person name="LaButti K."/>
            <person name="Andreopoulos B."/>
            <person name="Lipzen A."/>
            <person name="Chen C."/>
            <person name="Yan M."/>
            <person name="Daum C."/>
            <person name="Ng V."/>
            <person name="Clum A."/>
            <person name="Steindorff A."/>
            <person name="Ohm R.A."/>
            <person name="Martin F."/>
            <person name="Silar P."/>
            <person name="Natvig D.O."/>
            <person name="Lalanne C."/>
            <person name="Gautier V."/>
            <person name="Ament-Velasquez S.L."/>
            <person name="Kruys A."/>
            <person name="Hutchinson M.I."/>
            <person name="Powell A.J."/>
            <person name="Barry K."/>
            <person name="Miller A.N."/>
            <person name="Grigoriev I.V."/>
            <person name="Debuchy R."/>
            <person name="Gladieux P."/>
            <person name="Hiltunen Thoren M."/>
            <person name="Johannesson H."/>
        </authorList>
    </citation>
    <scope>NUCLEOTIDE SEQUENCE [LARGE SCALE GENOMIC DNA]</scope>
    <source>
        <strain evidence="2 3">FGSC 10403</strain>
    </source>
</reference>
<comment type="caution">
    <text evidence="2">The sequence shown here is derived from an EMBL/GenBank/DDBJ whole genome shotgun (WGS) entry which is preliminary data.</text>
</comment>
<gene>
    <name evidence="2" type="ORF">B0T23DRAFT_408049</name>
</gene>
<proteinExistence type="predicted"/>
<dbReference type="Gene3D" id="1.10.720.30">
    <property type="entry name" value="SAP domain"/>
    <property type="match status" value="1"/>
</dbReference>
<dbReference type="InterPro" id="IPR036361">
    <property type="entry name" value="SAP_dom_sf"/>
</dbReference>
<feature type="region of interest" description="Disordered" evidence="1">
    <location>
        <begin position="301"/>
        <end position="374"/>
    </location>
</feature>